<evidence type="ECO:0000313" key="2">
    <source>
        <dbReference type="Proteomes" id="UP000035061"/>
    </source>
</evidence>
<sequence>MLGGAGYNRFRQFTTHWLPNYGPTYYAAFVHDPEGNNIEAMLA</sequence>
<dbReference type="EMBL" id="AP012325">
    <property type="protein sequence ID" value="BAR02049.1"/>
    <property type="molecule type" value="Genomic_DNA"/>
</dbReference>
<name>A0ABN5V1Z1_9BIFI</name>
<organism evidence="1 2">
    <name type="scientific">Bifidobacterium catenulatum DSM 16992 = JCM 1194 = LMG 11043</name>
    <dbReference type="NCBI Taxonomy" id="566552"/>
    <lineage>
        <taxon>Bacteria</taxon>
        <taxon>Bacillati</taxon>
        <taxon>Actinomycetota</taxon>
        <taxon>Actinomycetes</taxon>
        <taxon>Bifidobacteriales</taxon>
        <taxon>Bifidobacteriaceae</taxon>
        <taxon>Bifidobacterium</taxon>
    </lineage>
</organism>
<dbReference type="Gene3D" id="3.10.180.10">
    <property type="entry name" value="2,3-Dihydroxybiphenyl 1,2-Dioxygenase, domain 1"/>
    <property type="match status" value="1"/>
</dbReference>
<proteinExistence type="predicted"/>
<gene>
    <name evidence="1" type="ORF">BBCT_1081</name>
</gene>
<dbReference type="InterPro" id="IPR029068">
    <property type="entry name" value="Glyas_Bleomycin-R_OHBP_Dase"/>
</dbReference>
<evidence type="ECO:0008006" key="3">
    <source>
        <dbReference type="Google" id="ProtNLM"/>
    </source>
</evidence>
<accession>A0ABN5V1Z1</accession>
<keyword evidence="2" id="KW-1185">Reference proteome</keyword>
<dbReference type="Proteomes" id="UP000035061">
    <property type="component" value="Chromosome"/>
</dbReference>
<reference evidence="1 2" key="1">
    <citation type="submission" date="2012-02" db="EMBL/GenBank/DDBJ databases">
        <title>Complete genome sequence of Bifidobacterium catenulatum JCM 1194.</title>
        <authorList>
            <person name="Toh H."/>
            <person name="Oshima K."/>
            <person name="Morita H."/>
            <person name="Hattori M."/>
        </authorList>
    </citation>
    <scope>NUCLEOTIDE SEQUENCE [LARGE SCALE GENOMIC DNA]</scope>
    <source>
        <strain evidence="1 2">JCM 1194</strain>
    </source>
</reference>
<evidence type="ECO:0000313" key="1">
    <source>
        <dbReference type="EMBL" id="BAR02049.1"/>
    </source>
</evidence>
<protein>
    <recommendedName>
        <fullName evidence="3">Glyoxalase/fosfomycin resistance/dioxygenase domain-containing protein</fullName>
    </recommendedName>
</protein>